<gene>
    <name evidence="4" type="ORF">TSA66_12125</name>
</gene>
<name>A0A0C2BTP6_9BURK</name>
<keyword evidence="5" id="KW-1185">Reference proteome</keyword>
<sequence length="354" mass="40453">MASIDMRGKRYRARIHLADYPLVTKTFETHDAASAWAAEEEARILALRPCKATKEEKITSAFRKSDWSRFKHPDYTSPEPDDSTPLLREALSRYALEISTMKKGRDQEIVRIKTWMKSPLASFTLAQIRGKHLAQYRDSRLALGLSGNTVRLELALISHVYRIAQTDWGFETLQNPVKAMRKPKPPRGRDRRLLPREEKLLLEYCDSMGLVTLKAIIVLAIETAMRRSELGALRWMDVDLEERMVYLLETKNGEKRVVPLSTRAVAAFKTIPNTSGTLVVGWHYDVITGQFSLACKRCSIEGLRFHDLRHEATSRLFEKGFNMVEIATITGHKSLSMLKRYTHLKPSNLLGRLG</sequence>
<dbReference type="InterPro" id="IPR050090">
    <property type="entry name" value="Tyrosine_recombinase_XerCD"/>
</dbReference>
<dbReference type="AlphaFoldDB" id="A0A0C2BTP6"/>
<feature type="domain" description="Tyr recombinase" evidence="3">
    <location>
        <begin position="188"/>
        <end position="354"/>
    </location>
</feature>
<dbReference type="InterPro" id="IPR013762">
    <property type="entry name" value="Integrase-like_cat_sf"/>
</dbReference>
<dbReference type="OrthoDB" id="662444at2"/>
<dbReference type="CDD" id="cd00796">
    <property type="entry name" value="INT_Rci_Hp1_C"/>
    <property type="match status" value="1"/>
</dbReference>
<dbReference type="PANTHER" id="PTHR30349:SF94">
    <property type="entry name" value="INTEGRASE_RECOMBINASE HI_1414-RELATED"/>
    <property type="match status" value="1"/>
</dbReference>
<dbReference type="Gene3D" id="1.10.443.10">
    <property type="entry name" value="Intergrase catalytic core"/>
    <property type="match status" value="1"/>
</dbReference>
<dbReference type="PROSITE" id="PS51898">
    <property type="entry name" value="TYR_RECOMBINASE"/>
    <property type="match status" value="1"/>
</dbReference>
<dbReference type="Pfam" id="PF00589">
    <property type="entry name" value="Phage_integrase"/>
    <property type="match status" value="1"/>
</dbReference>
<dbReference type="GO" id="GO:0015074">
    <property type="term" value="P:DNA integration"/>
    <property type="evidence" value="ECO:0007669"/>
    <property type="project" value="UniProtKB-KW"/>
</dbReference>
<evidence type="ECO:0000313" key="5">
    <source>
        <dbReference type="Proteomes" id="UP000031572"/>
    </source>
</evidence>
<evidence type="ECO:0000259" key="3">
    <source>
        <dbReference type="PROSITE" id="PS51898"/>
    </source>
</evidence>
<keyword evidence="2" id="KW-0233">DNA recombination</keyword>
<proteinExistence type="predicted"/>
<dbReference type="InterPro" id="IPR011010">
    <property type="entry name" value="DNA_brk_join_enz"/>
</dbReference>
<reference evidence="4 5" key="1">
    <citation type="submission" date="2014-12" db="EMBL/GenBank/DDBJ databases">
        <title>Denitrispirillum autotrophicum gen. nov., sp. nov., Denitrifying, Facultatively Autotrophic Bacteria Isolated from Rice Paddy Soil.</title>
        <authorList>
            <person name="Ishii S."/>
            <person name="Ashida N."/>
            <person name="Ohno H."/>
            <person name="Otsuka S."/>
            <person name="Yokota A."/>
            <person name="Senoo K."/>
        </authorList>
    </citation>
    <scope>NUCLEOTIDE SEQUENCE [LARGE SCALE GENOMIC DNA]</scope>
    <source>
        <strain evidence="4 5">TSA66</strain>
    </source>
</reference>
<dbReference type="GO" id="GO:0006310">
    <property type="term" value="P:DNA recombination"/>
    <property type="evidence" value="ECO:0007669"/>
    <property type="project" value="UniProtKB-KW"/>
</dbReference>
<dbReference type="InterPro" id="IPR002104">
    <property type="entry name" value="Integrase_catalytic"/>
</dbReference>
<keyword evidence="1" id="KW-0229">DNA integration</keyword>
<organism evidence="4 5">
    <name type="scientific">Noviherbaspirillum autotrophicum</name>
    <dbReference type="NCBI Taxonomy" id="709839"/>
    <lineage>
        <taxon>Bacteria</taxon>
        <taxon>Pseudomonadati</taxon>
        <taxon>Pseudomonadota</taxon>
        <taxon>Betaproteobacteria</taxon>
        <taxon>Burkholderiales</taxon>
        <taxon>Oxalobacteraceae</taxon>
        <taxon>Noviherbaspirillum</taxon>
    </lineage>
</organism>
<dbReference type="PANTHER" id="PTHR30349">
    <property type="entry name" value="PHAGE INTEGRASE-RELATED"/>
    <property type="match status" value="1"/>
</dbReference>
<comment type="caution">
    <text evidence="4">The sequence shown here is derived from an EMBL/GenBank/DDBJ whole genome shotgun (WGS) entry which is preliminary data.</text>
</comment>
<dbReference type="SUPFAM" id="SSF56349">
    <property type="entry name" value="DNA breaking-rejoining enzymes"/>
    <property type="match status" value="1"/>
</dbReference>
<evidence type="ECO:0000256" key="1">
    <source>
        <dbReference type="ARBA" id="ARBA00022908"/>
    </source>
</evidence>
<dbReference type="STRING" id="709839.TSA66_12125"/>
<dbReference type="EMBL" id="JWJG01000028">
    <property type="protein sequence ID" value="KIF81391.1"/>
    <property type="molecule type" value="Genomic_DNA"/>
</dbReference>
<evidence type="ECO:0000313" key="4">
    <source>
        <dbReference type="EMBL" id="KIF81391.1"/>
    </source>
</evidence>
<dbReference type="GO" id="GO:0003677">
    <property type="term" value="F:DNA binding"/>
    <property type="evidence" value="ECO:0007669"/>
    <property type="project" value="InterPro"/>
</dbReference>
<dbReference type="RefSeq" id="WP_040040218.1">
    <property type="nucleotide sequence ID" value="NZ_JWJG01000028.1"/>
</dbReference>
<dbReference type="Proteomes" id="UP000031572">
    <property type="component" value="Unassembled WGS sequence"/>
</dbReference>
<protein>
    <recommendedName>
        <fullName evidence="3">Tyr recombinase domain-containing protein</fullName>
    </recommendedName>
</protein>
<accession>A0A0C2BTP6</accession>
<evidence type="ECO:0000256" key="2">
    <source>
        <dbReference type="ARBA" id="ARBA00023172"/>
    </source>
</evidence>